<dbReference type="EMBL" id="AP022574">
    <property type="protein sequence ID" value="BBX71903.1"/>
    <property type="molecule type" value="Genomic_DNA"/>
</dbReference>
<organism evidence="2 3">
    <name type="scientific">Mycolicibacterium psychrotolerans</name>
    <dbReference type="NCBI Taxonomy" id="216929"/>
    <lineage>
        <taxon>Bacteria</taxon>
        <taxon>Bacillati</taxon>
        <taxon>Actinomycetota</taxon>
        <taxon>Actinomycetes</taxon>
        <taxon>Mycobacteriales</taxon>
        <taxon>Mycobacteriaceae</taxon>
        <taxon>Mycolicibacterium</taxon>
    </lineage>
</organism>
<keyword evidence="3" id="KW-1185">Reference proteome</keyword>
<feature type="compositionally biased region" description="Low complexity" evidence="1">
    <location>
        <begin position="13"/>
        <end position="36"/>
    </location>
</feature>
<dbReference type="KEGG" id="mpsc:MPSYJ_53640"/>
<proteinExistence type="predicted"/>
<dbReference type="Proteomes" id="UP000466514">
    <property type="component" value="Chromosome"/>
</dbReference>
<feature type="region of interest" description="Disordered" evidence="1">
    <location>
        <begin position="1"/>
        <end position="36"/>
    </location>
</feature>
<name>A0A7I7MK76_9MYCO</name>
<gene>
    <name evidence="2" type="ORF">MPSYJ_53640</name>
</gene>
<evidence type="ECO:0000256" key="1">
    <source>
        <dbReference type="SAM" id="MobiDB-lite"/>
    </source>
</evidence>
<dbReference type="AlphaFoldDB" id="A0A7I7MK76"/>
<sequence length="114" mass="10840">MRTSTGTAGGAAGAQSSSAADVPGVGTTPGVSSVVTTGGATDVAVAELVVGVADSALCAVAAPPLLRVQAGVSNTAHTSKAGSTPRVTSVPGEGAGEVAFEIGVRRTGDVDRHL</sequence>
<reference evidence="2 3" key="1">
    <citation type="journal article" date="2019" name="Emerg. Microbes Infect.">
        <title>Comprehensive subspecies identification of 175 nontuberculous mycobacteria species based on 7547 genomic profiles.</title>
        <authorList>
            <person name="Matsumoto Y."/>
            <person name="Kinjo T."/>
            <person name="Motooka D."/>
            <person name="Nabeya D."/>
            <person name="Jung N."/>
            <person name="Uechi K."/>
            <person name="Horii T."/>
            <person name="Iida T."/>
            <person name="Fujita J."/>
            <person name="Nakamura S."/>
        </authorList>
    </citation>
    <scope>NUCLEOTIDE SEQUENCE [LARGE SCALE GENOMIC DNA]</scope>
    <source>
        <strain evidence="2 3">JCM 13323</strain>
    </source>
</reference>
<evidence type="ECO:0000313" key="3">
    <source>
        <dbReference type="Proteomes" id="UP000466514"/>
    </source>
</evidence>
<evidence type="ECO:0000313" key="2">
    <source>
        <dbReference type="EMBL" id="BBX71903.1"/>
    </source>
</evidence>
<accession>A0A7I7MK76</accession>
<protein>
    <submittedName>
        <fullName evidence="2">Uncharacterized protein</fullName>
    </submittedName>
</protein>